<sequence>MLYPPQKAGKMLKSIKQRLSGASGKTSSKITQSNLLSNLKRAIQSTPDLLKTRDGHYEHFSPPPFSQRIPEHFPSVESRSTCSSKSSEMECVVSSPANFQRDDLRGWNQPMPSEEVLFSPSNDAIKAAVPEKNKFKFALRKKKSLVDPQRIQEPTFSLPMITLTTPDDEQIYVLHRPTPPISSHTFLAVPNRSCPRNNIFEPPYISAKKWPHPAGPWLRPTTSEENVYKTKGDQATWQEGWRLGNGNVIGWDPDCMDALGISFPPQLPTEQDLKTIALVEKISKSLDQAQDALYGSLQEAWDTGMDEDECEIKILEETGDFNCAELPNELHNGIF</sequence>
<accession>A0A2N5V9P6</accession>
<evidence type="ECO:0000313" key="2">
    <source>
        <dbReference type="Proteomes" id="UP000235392"/>
    </source>
</evidence>
<protein>
    <submittedName>
        <fullName evidence="1">Uncharacterized protein</fullName>
    </submittedName>
</protein>
<proteinExistence type="predicted"/>
<name>A0A2N5V9P6_9BASI</name>
<reference evidence="1 2" key="1">
    <citation type="submission" date="2017-11" db="EMBL/GenBank/DDBJ databases">
        <title>De novo assembly and phasing of dikaryotic genomes from two isolates of Puccinia coronata f. sp. avenae, the causal agent of oat crown rust.</title>
        <authorList>
            <person name="Miller M.E."/>
            <person name="Zhang Y."/>
            <person name="Omidvar V."/>
            <person name="Sperschneider J."/>
            <person name="Schwessinger B."/>
            <person name="Raley C."/>
            <person name="Palmer J.M."/>
            <person name="Garnica D."/>
            <person name="Upadhyaya N."/>
            <person name="Rathjen J."/>
            <person name="Taylor J.M."/>
            <person name="Park R.F."/>
            <person name="Dodds P.N."/>
            <person name="Hirsch C.D."/>
            <person name="Kianian S.F."/>
            <person name="Figueroa M."/>
        </authorList>
    </citation>
    <scope>NUCLEOTIDE SEQUENCE [LARGE SCALE GENOMIC DNA]</scope>
    <source>
        <strain evidence="1">12SD80</strain>
    </source>
</reference>
<evidence type="ECO:0000313" key="1">
    <source>
        <dbReference type="EMBL" id="PLW46715.1"/>
    </source>
</evidence>
<comment type="caution">
    <text evidence="1">The sequence shown here is derived from an EMBL/GenBank/DDBJ whole genome shotgun (WGS) entry which is preliminary data.</text>
</comment>
<organism evidence="1 2">
    <name type="scientific">Puccinia coronata f. sp. avenae</name>
    <dbReference type="NCBI Taxonomy" id="200324"/>
    <lineage>
        <taxon>Eukaryota</taxon>
        <taxon>Fungi</taxon>
        <taxon>Dikarya</taxon>
        <taxon>Basidiomycota</taxon>
        <taxon>Pucciniomycotina</taxon>
        <taxon>Pucciniomycetes</taxon>
        <taxon>Pucciniales</taxon>
        <taxon>Pucciniaceae</taxon>
        <taxon>Puccinia</taxon>
    </lineage>
</organism>
<dbReference type="EMBL" id="PGCI01000037">
    <property type="protein sequence ID" value="PLW46715.1"/>
    <property type="molecule type" value="Genomic_DNA"/>
</dbReference>
<dbReference type="Proteomes" id="UP000235392">
    <property type="component" value="Unassembled WGS sequence"/>
</dbReference>
<dbReference type="AlphaFoldDB" id="A0A2N5V9P6"/>
<gene>
    <name evidence="1" type="ORF">PCASD_03667</name>
</gene>